<dbReference type="Gene3D" id="3.40.50.2300">
    <property type="match status" value="1"/>
</dbReference>
<dbReference type="PROSITE" id="PS50110">
    <property type="entry name" value="RESPONSE_REGULATORY"/>
    <property type="match status" value="1"/>
</dbReference>
<sequence>MKTILVVDDTNAQRKLISALLTHAGFETANVESAKLAWEWLENNDFPDLNYSRYYYARRNRIRTMPKN</sequence>
<proteinExistence type="predicted"/>
<evidence type="ECO:0000313" key="4">
    <source>
        <dbReference type="Proteomes" id="UP000018348"/>
    </source>
</evidence>
<protein>
    <submittedName>
        <fullName evidence="3">Response regulator receiver</fullName>
    </submittedName>
</protein>
<feature type="domain" description="Response regulatory" evidence="2">
    <location>
        <begin position="3"/>
        <end position="68"/>
    </location>
</feature>
<dbReference type="InterPro" id="IPR011006">
    <property type="entry name" value="CheY-like_superfamily"/>
</dbReference>
<dbReference type="RefSeq" id="WP_021832109.1">
    <property type="nucleotide sequence ID" value="NZ_CAQK01000863.1"/>
</dbReference>
<dbReference type="InterPro" id="IPR001789">
    <property type="entry name" value="Sig_transdc_resp-reg_receiver"/>
</dbReference>
<reference evidence="3 4" key="2">
    <citation type="submission" date="2013-09" db="EMBL/GenBank/DDBJ databases">
        <title>Whole genome comparison of six Crocosphaera watsonii strains with differing phenotypes.</title>
        <authorList>
            <person name="Bench S.R."/>
            <person name="Heller P."/>
            <person name="Frank I."/>
            <person name="Arciniega M."/>
            <person name="Shilova I.N."/>
            <person name="Zehr J.P."/>
        </authorList>
    </citation>
    <scope>NUCLEOTIDE SEQUENCE [LARGE SCALE GENOMIC DNA]</scope>
    <source>
        <strain evidence="3 4">WH 8502</strain>
    </source>
</reference>
<comment type="caution">
    <text evidence="1">Lacks conserved residue(s) required for the propagation of feature annotation.</text>
</comment>
<dbReference type="GO" id="GO:0000160">
    <property type="term" value="P:phosphorelay signal transduction system"/>
    <property type="evidence" value="ECO:0007669"/>
    <property type="project" value="InterPro"/>
</dbReference>
<evidence type="ECO:0000313" key="3">
    <source>
        <dbReference type="EMBL" id="CCQ53621.1"/>
    </source>
</evidence>
<dbReference type="SUPFAM" id="SSF52172">
    <property type="entry name" value="CheY-like"/>
    <property type="match status" value="1"/>
</dbReference>
<dbReference type="AlphaFoldDB" id="T2IJ86"/>
<evidence type="ECO:0000259" key="2">
    <source>
        <dbReference type="PROSITE" id="PS50110"/>
    </source>
</evidence>
<organism evidence="3 4">
    <name type="scientific">Crocosphaera watsonii WH 8502</name>
    <dbReference type="NCBI Taxonomy" id="423474"/>
    <lineage>
        <taxon>Bacteria</taxon>
        <taxon>Bacillati</taxon>
        <taxon>Cyanobacteriota</taxon>
        <taxon>Cyanophyceae</taxon>
        <taxon>Oscillatoriophycideae</taxon>
        <taxon>Chroococcales</taxon>
        <taxon>Aphanothecaceae</taxon>
        <taxon>Crocosphaera</taxon>
    </lineage>
</organism>
<accession>T2IJ86</accession>
<evidence type="ECO:0000256" key="1">
    <source>
        <dbReference type="PROSITE-ProRule" id="PRU00169"/>
    </source>
</evidence>
<gene>
    <name evidence="3" type="ORF">CWATWH8502_4157</name>
</gene>
<dbReference type="Proteomes" id="UP000018348">
    <property type="component" value="Unassembled WGS sequence"/>
</dbReference>
<dbReference type="EMBL" id="CAQK01000863">
    <property type="protein sequence ID" value="CCQ53621.1"/>
    <property type="molecule type" value="Genomic_DNA"/>
</dbReference>
<reference evidence="3 4" key="1">
    <citation type="submission" date="2013-01" db="EMBL/GenBank/DDBJ databases">
        <authorList>
            <person name="Bench S."/>
        </authorList>
    </citation>
    <scope>NUCLEOTIDE SEQUENCE [LARGE SCALE GENOMIC DNA]</scope>
    <source>
        <strain evidence="3 4">WH 8502</strain>
    </source>
</reference>
<comment type="caution">
    <text evidence="3">The sequence shown here is derived from an EMBL/GenBank/DDBJ whole genome shotgun (WGS) entry which is preliminary data.</text>
</comment>
<name>T2IJ86_CROWT</name>